<keyword evidence="9" id="KW-1185">Reference proteome</keyword>
<feature type="region of interest" description="Disordered" evidence="6">
    <location>
        <begin position="1876"/>
        <end position="1901"/>
    </location>
</feature>
<dbReference type="InterPro" id="IPR041677">
    <property type="entry name" value="DNA2/NAM7_AAA_11"/>
</dbReference>
<evidence type="ECO:0000256" key="6">
    <source>
        <dbReference type="SAM" id="MobiDB-lite"/>
    </source>
</evidence>
<dbReference type="GO" id="GO:0016887">
    <property type="term" value="F:ATP hydrolysis activity"/>
    <property type="evidence" value="ECO:0007669"/>
    <property type="project" value="InterPro"/>
</dbReference>
<feature type="region of interest" description="Disordered" evidence="6">
    <location>
        <begin position="1211"/>
        <end position="1259"/>
    </location>
</feature>
<feature type="region of interest" description="Disordered" evidence="6">
    <location>
        <begin position="191"/>
        <end position="211"/>
    </location>
</feature>
<dbReference type="InterPro" id="IPR003593">
    <property type="entry name" value="AAA+_ATPase"/>
</dbReference>
<reference evidence="8 9" key="1">
    <citation type="journal article" date="2015" name="BMC Genomics">
        <title>The genome of the truffle-parasite Tolypocladium ophioglossoides and the evolution of antifungal peptaibiotics.</title>
        <authorList>
            <person name="Quandt C.A."/>
            <person name="Bushley K.E."/>
            <person name="Spatafora J.W."/>
        </authorList>
    </citation>
    <scope>NUCLEOTIDE SEQUENCE [LARGE SCALE GENOMIC DNA]</scope>
    <source>
        <strain evidence="8 9">CBS 100239</strain>
    </source>
</reference>
<evidence type="ECO:0000256" key="3">
    <source>
        <dbReference type="ARBA" id="ARBA00022806"/>
    </source>
</evidence>
<feature type="domain" description="AAA+ ATPase" evidence="7">
    <location>
        <begin position="494"/>
        <end position="772"/>
    </location>
</feature>
<evidence type="ECO:0000313" key="8">
    <source>
        <dbReference type="EMBL" id="KND87588.1"/>
    </source>
</evidence>
<evidence type="ECO:0000256" key="2">
    <source>
        <dbReference type="ARBA" id="ARBA00022741"/>
    </source>
</evidence>
<keyword evidence="3" id="KW-0378">Hydrolase</keyword>
<feature type="region of interest" description="Disordered" evidence="6">
    <location>
        <begin position="1772"/>
        <end position="1791"/>
    </location>
</feature>
<dbReference type="InterPro" id="IPR041679">
    <property type="entry name" value="DNA2/NAM7-like_C"/>
</dbReference>
<dbReference type="Pfam" id="PF17866">
    <property type="entry name" value="AAA_lid_6"/>
    <property type="match status" value="1"/>
</dbReference>
<dbReference type="SUPFAM" id="SSF52540">
    <property type="entry name" value="P-loop containing nucleoside triphosphate hydrolases"/>
    <property type="match status" value="3"/>
</dbReference>
<dbReference type="OrthoDB" id="4917429at2759"/>
<evidence type="ECO:0000256" key="4">
    <source>
        <dbReference type="ARBA" id="ARBA00022840"/>
    </source>
</evidence>
<dbReference type="GO" id="GO:0005524">
    <property type="term" value="F:ATP binding"/>
    <property type="evidence" value="ECO:0007669"/>
    <property type="project" value="UniProtKB-KW"/>
</dbReference>
<dbReference type="PANTHER" id="PTHR43392:SF2">
    <property type="entry name" value="AAA-TYPE ATPASE FAMILY PROTEIN _ ANKYRIN REPEAT FAMILY PROTEIN"/>
    <property type="match status" value="1"/>
</dbReference>
<protein>
    <submittedName>
        <fullName evidence="8">NFX1-type zinc finger-containing protein 1</fullName>
    </submittedName>
</protein>
<keyword evidence="2" id="KW-0547">Nucleotide-binding</keyword>
<dbReference type="InterPro" id="IPR000641">
    <property type="entry name" value="CbxX/CfxQ"/>
</dbReference>
<organism evidence="8 9">
    <name type="scientific">Tolypocladium ophioglossoides (strain CBS 100239)</name>
    <name type="common">Snaketongue truffleclub</name>
    <name type="synonym">Elaphocordyceps ophioglossoides</name>
    <dbReference type="NCBI Taxonomy" id="1163406"/>
    <lineage>
        <taxon>Eukaryota</taxon>
        <taxon>Fungi</taxon>
        <taxon>Dikarya</taxon>
        <taxon>Ascomycota</taxon>
        <taxon>Pezizomycotina</taxon>
        <taxon>Sordariomycetes</taxon>
        <taxon>Hypocreomycetidae</taxon>
        <taxon>Hypocreales</taxon>
        <taxon>Ophiocordycipitaceae</taxon>
        <taxon>Tolypocladium</taxon>
    </lineage>
</organism>
<comment type="similarity">
    <text evidence="1">Belongs to the CbxX/CfxQ family.</text>
</comment>
<dbReference type="InterPro" id="IPR050773">
    <property type="entry name" value="CbxX/CfxQ_RuBisCO_ESX"/>
</dbReference>
<dbReference type="PRINTS" id="PR00819">
    <property type="entry name" value="CBXCFQXSUPER"/>
</dbReference>
<evidence type="ECO:0000313" key="9">
    <source>
        <dbReference type="Proteomes" id="UP000036947"/>
    </source>
</evidence>
<dbReference type="InterPro" id="IPR041627">
    <property type="entry name" value="AAA_lid_6"/>
</dbReference>
<dbReference type="InterPro" id="IPR047187">
    <property type="entry name" value="SF1_C_Upf1"/>
</dbReference>
<feature type="domain" description="AAA+ ATPase" evidence="7">
    <location>
        <begin position="1586"/>
        <end position="1699"/>
    </location>
</feature>
<sequence length="2011" mass="224478">MASEQEASKRAARLRTLFRDVLAGTRPVRNPPDAGLFLEGIQNHLPASSCIEKIISSKSGVGAVRDAVRIDLSLPFLVSRTLPFLRYLSDPGIKALVDGQLLNQMLVVIATPPTLWKALLDRFLACQIPQEHLYPFAWLAFELVSLPPTVEIDILEDVRVIVKGGKVVEAEAHETRELGYRIRNVLQIRDSPKQDHQTQAGAPGGRHDNDHANFRKIQIYPTRDEFLCKLRPYYLTAKEVLETDLPDRAGVHLDNQFRLLREDMLAELREDIQVATGNKKGKRRAFVLGKLVPFRIDVGDKDTRKFKKCSLAVQCFKGLEFLQNMDAEKRRKFLKRDSSFLRHQAFGVLCRGGDIYGFAFIDRNTDLLVRSPPVISLQFTDHHGLKAALLALQANFKTAAQVKFIHVDTPVFAYEPVLKRLQGITEFPLREALLSPASAASAHESPSPPLQDLIKQLQLASQKMVSDGMVEIKRAGVNPRFDKAQVDALVSGLTQQVSLIQGPPGTGKSFVGAEIASCIYSYSERRILVLSYTNHALDQFLEDLLKAGIPAETVVRMGSKTKCTAATLPLVLSEQKNWTRLPYDSYAIVNSLKSDAAEAAEDLDEAFNEYQKLSISWKDISGYLEFSSEDCRFYEAFLTPTSHAGWKRVGGKGKEIGPDYLYQRWRRGEDAGVFNAAAESSPEIWSMPRSSREGHIDRWVKSIIGENIERISDLSHQFNSTQDKIELCFKKSDVQTLQRKRVVGCTATGAAKHSHLIRAAKPDVILVEEAGEIMESHILTAMCPTIEQLILIGDHKQLRPKANNYALSVEKGDGFDLNRSLFERMILQGATHTVLRKQHRMIPELSIFPRNLTYPELLDGPKTSERPDILGLQDRVVFLNHGKPENTYSAIGDRRDLGGKASKNNAFECEMSMRCLKYLGQQGYSSDDIVILTPYLGQLQISELDKFELLRAGLMTHAEAKVDKKPVRVSTIGEESDIIIASLTRSNNDGDIGFMAAPERLNVLITRARNCLILIGNMETFMASKKGESTWRPFFELLKETGHLYDGLPIKCERHPDRKALLKEPIDFDTACPDGGCSEACGATLQCGVHKCRFRCHRVADHSKTKCQQLIALTCARQHQTRVPCDRQQDGCRDCIKEDKEQERRIRRDLDLEAERQKRQAAYAKELIEIQDELDLQRRAIRYEVEEEEQKKTIAQHTADLEALKEARNRIHAQKQQRANSAQESADTKKYHEAPVQGKESGKPDNESTLPGTSKDDWEHMKQFEGAKSKPLDTLMDMIGLEDVKRDFLSIKTKIDTTLRQGVSLASDRLSCSLLGNPGTGKTTVARLYAQFLTDVGAIPGTSFKETTGSALANMGVSGCKKLLDGILNDGGGVLFIDEGYQLSSGNNPGGTSVLDFLLAEVENNWGKVVFVLAGYARQMEGFFSHNPGLPSRFPIEMRFADYTDDELLRILTLGIDRRFDGRMACEGGDRGLYCRVVARRIGRGRDRDGFGNARAVENGLAWICNRQANRLRRERRAGMKPDDFLFTKEDLIGPEPAEALFKCPAWQKLQQLWGLKGVKAAVKALMDSIQENYQRELDEQPLIEYSLNKVFLGNPGTGKTTVAKAYGEILNPSDFVGGALGQSEQQTKGILAATAGKVLVIDEAYGLSGGSQGSTSDPYKTAVIDTIVAEVQSVPGDDRCVLLLGYKSQMEMMFQNVNPGLSRRFPMASAFTFDDFTDEELSHILDLKLKQQGYRATGQAKAVAMGMLQRARNRPNFGNAGEVDIILGTAKERHQSRRSKGQSKANDQLEARDFDEDFDRAEQAETNVSKLFTGTVGGIGLDLAVLEEPGAAFKSSTLASFSALIAQDSWANARDVKTLYMSVFNRVIKSRTGKEPTIDVEKQEHDSTEHANELDDGSRPVQAVLRDEGVSDAVWEQLQRDRQAETEREMEYQRLVEAGRRAGDEARERILKRLLEEEARRKREAEMRKRLQASGLCPMGFQWIKQNGGFRCAGGSHFVSETQLASISSG</sequence>
<evidence type="ECO:0000256" key="5">
    <source>
        <dbReference type="SAM" id="Coils"/>
    </source>
</evidence>
<feature type="compositionally biased region" description="Polar residues" evidence="6">
    <location>
        <begin position="1216"/>
        <end position="1225"/>
    </location>
</feature>
<dbReference type="CDD" id="cd00009">
    <property type="entry name" value="AAA"/>
    <property type="match status" value="2"/>
</dbReference>
<dbReference type="Pfam" id="PF00004">
    <property type="entry name" value="AAA"/>
    <property type="match status" value="2"/>
</dbReference>
<dbReference type="InterPro" id="IPR027417">
    <property type="entry name" value="P-loop_NTPase"/>
</dbReference>
<gene>
    <name evidence="8" type="ORF">TOPH_07770</name>
</gene>
<evidence type="ECO:0000256" key="1">
    <source>
        <dbReference type="ARBA" id="ARBA00010378"/>
    </source>
</evidence>
<dbReference type="InterPro" id="IPR003959">
    <property type="entry name" value="ATPase_AAA_core"/>
</dbReference>
<evidence type="ECO:0000259" key="7">
    <source>
        <dbReference type="SMART" id="SM00382"/>
    </source>
</evidence>
<keyword evidence="4" id="KW-0067">ATP-binding</keyword>
<keyword evidence="3" id="KW-0347">Helicase</keyword>
<accession>A0A0L0N0F2</accession>
<dbReference type="CDD" id="cd17936">
    <property type="entry name" value="EEXXEc_NFX1"/>
    <property type="match status" value="1"/>
</dbReference>
<dbReference type="EMBL" id="LFRF01000034">
    <property type="protein sequence ID" value="KND87588.1"/>
    <property type="molecule type" value="Genomic_DNA"/>
</dbReference>
<dbReference type="Gene3D" id="1.10.8.60">
    <property type="match status" value="2"/>
</dbReference>
<dbReference type="Pfam" id="PF13086">
    <property type="entry name" value="AAA_11"/>
    <property type="match status" value="1"/>
</dbReference>
<name>A0A0L0N0F2_TOLOC</name>
<dbReference type="CDD" id="cd18808">
    <property type="entry name" value="SF1_C_Upf1"/>
    <property type="match status" value="1"/>
</dbReference>
<dbReference type="Proteomes" id="UP000036947">
    <property type="component" value="Unassembled WGS sequence"/>
</dbReference>
<dbReference type="FunFam" id="3.40.50.300:FF:000216">
    <property type="entry name" value="Type VII secretion ATPase EccA"/>
    <property type="match status" value="1"/>
</dbReference>
<comment type="caution">
    <text evidence="8">The sequence shown here is derived from an EMBL/GenBank/DDBJ whole genome shotgun (WGS) entry which is preliminary data.</text>
</comment>
<dbReference type="PANTHER" id="PTHR43392">
    <property type="entry name" value="AAA-TYPE ATPASE FAMILY PROTEIN / ANKYRIN REPEAT FAMILY PROTEIN"/>
    <property type="match status" value="1"/>
</dbReference>
<dbReference type="Gene3D" id="3.40.50.300">
    <property type="entry name" value="P-loop containing nucleotide triphosphate hydrolases"/>
    <property type="match status" value="4"/>
</dbReference>
<proteinExistence type="inferred from homology"/>
<keyword evidence="5" id="KW-0175">Coiled coil</keyword>
<dbReference type="GO" id="GO:0004386">
    <property type="term" value="F:helicase activity"/>
    <property type="evidence" value="ECO:0007669"/>
    <property type="project" value="InterPro"/>
</dbReference>
<feature type="coiled-coil region" evidence="5">
    <location>
        <begin position="589"/>
        <end position="616"/>
    </location>
</feature>
<dbReference type="SMART" id="SM00382">
    <property type="entry name" value="AAA"/>
    <property type="match status" value="3"/>
</dbReference>
<dbReference type="CDD" id="cd06008">
    <property type="entry name" value="NF-X1-zinc-finger"/>
    <property type="match status" value="1"/>
</dbReference>
<dbReference type="FunFam" id="1.10.8.60:FF:000159">
    <property type="entry name" value="p-loop containing nucleoside triphosphate hydrolase protein"/>
    <property type="match status" value="1"/>
</dbReference>
<feature type="compositionally biased region" description="Basic and acidic residues" evidence="6">
    <location>
        <begin position="1876"/>
        <end position="1899"/>
    </location>
</feature>
<dbReference type="FunFam" id="1.10.8.60:FF:000160">
    <property type="entry name" value="WGS project CABT00000000 data, contig 2.55"/>
    <property type="match status" value="1"/>
</dbReference>
<feature type="domain" description="AAA+ ATPase" evidence="7">
    <location>
        <begin position="1308"/>
        <end position="1442"/>
    </location>
</feature>
<dbReference type="Pfam" id="PF13087">
    <property type="entry name" value="AAA_12"/>
    <property type="match status" value="1"/>
</dbReference>